<keyword evidence="4" id="KW-1133">Transmembrane helix</keyword>
<accession>A0ABV8H400</accession>
<evidence type="ECO:0000256" key="5">
    <source>
        <dbReference type="ARBA" id="ARBA00023136"/>
    </source>
</evidence>
<sequence>MLYVVINQRELLLARKMIIQTDQNAFITIHQVEEVISKGNTNLPA</sequence>
<comment type="subcellular location">
    <subcellularLocation>
        <location evidence="1">Cell membrane</location>
        <topology evidence="1">Multi-pass membrane protein</topology>
    </subcellularLocation>
</comment>
<dbReference type="Proteomes" id="UP001595772">
    <property type="component" value="Unassembled WGS sequence"/>
</dbReference>
<keyword evidence="5" id="KW-0472">Membrane</keyword>
<name>A0ABV8H400_9BACI</name>
<dbReference type="EMBL" id="JBHSAO010000016">
    <property type="protein sequence ID" value="MFC4025572.1"/>
    <property type="molecule type" value="Genomic_DNA"/>
</dbReference>
<dbReference type="Pfam" id="PF10035">
    <property type="entry name" value="DUF2179"/>
    <property type="match status" value="1"/>
</dbReference>
<evidence type="ECO:0000313" key="7">
    <source>
        <dbReference type="EMBL" id="MFC4025572.1"/>
    </source>
</evidence>
<evidence type="ECO:0000256" key="3">
    <source>
        <dbReference type="ARBA" id="ARBA00022692"/>
    </source>
</evidence>
<evidence type="ECO:0000256" key="1">
    <source>
        <dbReference type="ARBA" id="ARBA00004651"/>
    </source>
</evidence>
<reference evidence="8" key="1">
    <citation type="journal article" date="2019" name="Int. J. Syst. Evol. Microbiol.">
        <title>The Global Catalogue of Microorganisms (GCM) 10K type strain sequencing project: providing services to taxonomists for standard genome sequencing and annotation.</title>
        <authorList>
            <consortium name="The Broad Institute Genomics Platform"/>
            <consortium name="The Broad Institute Genome Sequencing Center for Infectious Disease"/>
            <person name="Wu L."/>
            <person name="Ma J."/>
        </authorList>
    </citation>
    <scope>NUCLEOTIDE SEQUENCE [LARGE SCALE GENOMIC DNA]</scope>
    <source>
        <strain evidence="8">IBRC-M 10703</strain>
    </source>
</reference>
<dbReference type="InterPro" id="IPR019264">
    <property type="entry name" value="DUF2179"/>
</dbReference>
<proteinExistence type="predicted"/>
<evidence type="ECO:0000259" key="6">
    <source>
        <dbReference type="Pfam" id="PF10035"/>
    </source>
</evidence>
<gene>
    <name evidence="7" type="ORF">ACFOUV_17475</name>
</gene>
<keyword evidence="2" id="KW-1003">Cell membrane</keyword>
<keyword evidence="3" id="KW-0812">Transmembrane</keyword>
<dbReference type="RefSeq" id="WP_379498062.1">
    <property type="nucleotide sequence ID" value="NZ_JBHSAO010000016.1"/>
</dbReference>
<feature type="domain" description="DUF2179" evidence="6">
    <location>
        <begin position="1"/>
        <end position="36"/>
    </location>
</feature>
<evidence type="ECO:0000313" key="8">
    <source>
        <dbReference type="Proteomes" id="UP001595772"/>
    </source>
</evidence>
<protein>
    <submittedName>
        <fullName evidence="7">DUF2179 domain-containing protein</fullName>
    </submittedName>
</protein>
<keyword evidence="8" id="KW-1185">Reference proteome</keyword>
<evidence type="ECO:0000256" key="4">
    <source>
        <dbReference type="ARBA" id="ARBA00022989"/>
    </source>
</evidence>
<organism evidence="7 8">
    <name type="scientific">Oceanobacillus longus</name>
    <dbReference type="NCBI Taxonomy" id="930120"/>
    <lineage>
        <taxon>Bacteria</taxon>
        <taxon>Bacillati</taxon>
        <taxon>Bacillota</taxon>
        <taxon>Bacilli</taxon>
        <taxon>Bacillales</taxon>
        <taxon>Bacillaceae</taxon>
        <taxon>Oceanobacillus</taxon>
    </lineage>
</organism>
<comment type="caution">
    <text evidence="7">The sequence shown here is derived from an EMBL/GenBank/DDBJ whole genome shotgun (WGS) entry which is preliminary data.</text>
</comment>
<evidence type="ECO:0000256" key="2">
    <source>
        <dbReference type="ARBA" id="ARBA00022475"/>
    </source>
</evidence>